<evidence type="ECO:0008006" key="7">
    <source>
        <dbReference type="Google" id="ProtNLM"/>
    </source>
</evidence>
<sequence>MSLVLRCVPAEVYQHQQWVALWQGAGYAACLGTPPAGSPYLNVSGTGEEGTWRGLLAVDRWIEQTWPQLATLLPSEHHPAAVAALLGELPAPLGVLPPGLVGQLNAPCQRLASPAIPQRPMACVNVPGGPLWFTSLPARIPAPPAGAPPAWLRQLPLKVRVSLGRSGIALRHLNRLGVGGVALIRHWGPCVYVADHKVGTLDLCKEPVMTELTASMPEPDWERPLLEQGTLNVEFVLHRTRLSMAEMARVDPGRIVTLPDNALTRVELVVEGRTLGYGELVRVGEALGVEVHTLTGTPHE</sequence>
<keyword evidence="6" id="KW-1185">Reference proteome</keyword>
<name>A0ABX0YAW5_9PSED</name>
<dbReference type="InterPro" id="IPR003283">
    <property type="entry name" value="T3SS_OMP_SpaO"/>
</dbReference>
<evidence type="ECO:0000259" key="4">
    <source>
        <dbReference type="Pfam" id="PF26294"/>
    </source>
</evidence>
<dbReference type="Pfam" id="PF01052">
    <property type="entry name" value="FliMN_C"/>
    <property type="match status" value="1"/>
</dbReference>
<organism evidence="5 6">
    <name type="scientific">Pseudomonas quercus</name>
    <dbReference type="NCBI Taxonomy" id="2722792"/>
    <lineage>
        <taxon>Bacteria</taxon>
        <taxon>Pseudomonadati</taxon>
        <taxon>Pseudomonadota</taxon>
        <taxon>Gammaproteobacteria</taxon>
        <taxon>Pseudomonadales</taxon>
        <taxon>Pseudomonadaceae</taxon>
        <taxon>Pseudomonas</taxon>
    </lineage>
</organism>
<dbReference type="Proteomes" id="UP000746535">
    <property type="component" value="Unassembled WGS sequence"/>
</dbReference>
<evidence type="ECO:0000256" key="2">
    <source>
        <dbReference type="ARBA" id="ARBA00023026"/>
    </source>
</evidence>
<proteinExistence type="inferred from homology"/>
<dbReference type="PANTHER" id="PTHR30034">
    <property type="entry name" value="FLAGELLAR MOTOR SWITCH PROTEIN FLIM"/>
    <property type="match status" value="1"/>
</dbReference>
<dbReference type="PANTHER" id="PTHR30034:SF5">
    <property type="entry name" value="SECRETION SYSTEM APPARATUS PROTEIN SSAQ"/>
    <property type="match status" value="1"/>
</dbReference>
<evidence type="ECO:0000313" key="5">
    <source>
        <dbReference type="EMBL" id="NJO99543.1"/>
    </source>
</evidence>
<evidence type="ECO:0000313" key="6">
    <source>
        <dbReference type="Proteomes" id="UP000746535"/>
    </source>
</evidence>
<protein>
    <recommendedName>
        <fullName evidence="7">Flagellar motor switch protein FliN-like C-terminal domain-containing protein</fullName>
    </recommendedName>
</protein>
<dbReference type="EMBL" id="JAAVJI010000001">
    <property type="protein sequence ID" value="NJO99543.1"/>
    <property type="molecule type" value="Genomic_DNA"/>
</dbReference>
<evidence type="ECO:0000256" key="1">
    <source>
        <dbReference type="ARBA" id="ARBA00009226"/>
    </source>
</evidence>
<dbReference type="RefSeq" id="WP_168080791.1">
    <property type="nucleotide sequence ID" value="NZ_JAAVJI010000001.1"/>
</dbReference>
<dbReference type="InterPro" id="IPR058804">
    <property type="entry name" value="SpaO_N"/>
</dbReference>
<dbReference type="InterPro" id="IPR036429">
    <property type="entry name" value="SpoA-like_sf"/>
</dbReference>
<accession>A0ABX0YAW5</accession>
<dbReference type="PRINTS" id="PR01339">
    <property type="entry name" value="TYPE3OMOPROT"/>
</dbReference>
<feature type="domain" description="SpaO N-terminal" evidence="4">
    <location>
        <begin position="5"/>
        <end position="137"/>
    </location>
</feature>
<gene>
    <name evidence="5" type="ORF">HBH25_01500</name>
</gene>
<reference evidence="5 6" key="1">
    <citation type="submission" date="2020-03" db="EMBL/GenBank/DDBJ databases">
        <authorList>
            <person name="Wang L."/>
            <person name="He N."/>
            <person name="Li Y."/>
            <person name="Fang Y."/>
            <person name="Zhang F."/>
        </authorList>
    </citation>
    <scope>NUCLEOTIDE SEQUENCE [LARGE SCALE GENOMIC DNA]</scope>
    <source>
        <strain evidence="6">hsmgli-8</strain>
    </source>
</reference>
<comment type="caution">
    <text evidence="5">The sequence shown here is derived from an EMBL/GenBank/DDBJ whole genome shotgun (WGS) entry which is preliminary data.</text>
</comment>
<keyword evidence="2" id="KW-0843">Virulence</keyword>
<evidence type="ECO:0000259" key="3">
    <source>
        <dbReference type="Pfam" id="PF01052"/>
    </source>
</evidence>
<dbReference type="Gene3D" id="2.30.330.10">
    <property type="entry name" value="SpoA-like"/>
    <property type="match status" value="1"/>
</dbReference>
<comment type="similarity">
    <text evidence="1">Belongs to the FliN/MopA/SpaO family.</text>
</comment>
<dbReference type="SUPFAM" id="SSF101801">
    <property type="entry name" value="Surface presentation of antigens (SPOA)"/>
    <property type="match status" value="1"/>
</dbReference>
<dbReference type="Pfam" id="PF26294">
    <property type="entry name" value="SpaO_N"/>
    <property type="match status" value="1"/>
</dbReference>
<dbReference type="InterPro" id="IPR001543">
    <property type="entry name" value="FliN-like_C"/>
</dbReference>
<feature type="domain" description="Flagellar motor switch protein FliN-like C-terminal" evidence="3">
    <location>
        <begin position="228"/>
        <end position="292"/>
    </location>
</feature>